<dbReference type="InterPro" id="IPR017770">
    <property type="entry name" value="RNA3'_term_phos_cyc_type_1"/>
</dbReference>
<dbReference type="GO" id="GO:0005634">
    <property type="term" value="C:nucleus"/>
    <property type="evidence" value="ECO:0007669"/>
    <property type="project" value="TreeGrafter"/>
</dbReference>
<dbReference type="SUPFAM" id="SSF55205">
    <property type="entry name" value="EPT/RTPC-like"/>
    <property type="match status" value="2"/>
</dbReference>
<dbReference type="SUPFAM" id="SSF52913">
    <property type="entry name" value="RNA 3'-terminal phosphate cyclase, RPTC, insert domain"/>
    <property type="match status" value="1"/>
</dbReference>
<accession>A0A550C3Q6</accession>
<dbReference type="PROSITE" id="PS01287">
    <property type="entry name" value="RTC"/>
    <property type="match status" value="1"/>
</dbReference>
<organism evidence="10 11">
    <name type="scientific">Schizophyllum amplum</name>
    <dbReference type="NCBI Taxonomy" id="97359"/>
    <lineage>
        <taxon>Eukaryota</taxon>
        <taxon>Fungi</taxon>
        <taxon>Dikarya</taxon>
        <taxon>Basidiomycota</taxon>
        <taxon>Agaricomycotina</taxon>
        <taxon>Agaricomycetes</taxon>
        <taxon>Agaricomycetidae</taxon>
        <taxon>Agaricales</taxon>
        <taxon>Schizophyllaceae</taxon>
        <taxon>Schizophyllum</taxon>
    </lineage>
</organism>
<feature type="domain" description="RNA 3'-terminal phosphate cyclase" evidence="8">
    <location>
        <begin position="10"/>
        <end position="343"/>
    </location>
</feature>
<evidence type="ECO:0000256" key="7">
    <source>
        <dbReference type="PIRSR" id="PIRSR005378-2"/>
    </source>
</evidence>
<evidence type="ECO:0000259" key="9">
    <source>
        <dbReference type="Pfam" id="PF05189"/>
    </source>
</evidence>
<dbReference type="GO" id="GO:0003963">
    <property type="term" value="F:RNA-3'-phosphate cyclase activity"/>
    <property type="evidence" value="ECO:0007669"/>
    <property type="project" value="UniProtKB-EC"/>
</dbReference>
<feature type="active site" description="Tele-AMP-histidine intermediate" evidence="6">
    <location>
        <position position="325"/>
    </location>
</feature>
<evidence type="ECO:0000256" key="2">
    <source>
        <dbReference type="ARBA" id="ARBA00012725"/>
    </source>
</evidence>
<dbReference type="OrthoDB" id="25029at2759"/>
<dbReference type="GO" id="GO:0005524">
    <property type="term" value="F:ATP binding"/>
    <property type="evidence" value="ECO:0007669"/>
    <property type="project" value="UniProtKB-KW"/>
</dbReference>
<dbReference type="InterPro" id="IPR037136">
    <property type="entry name" value="RNA3'_phos_cyclase_dom_sf"/>
</dbReference>
<protein>
    <recommendedName>
        <fullName evidence="2">RNA 3'-terminal-phosphate cyclase (ATP)</fullName>
        <ecNumber evidence="2">6.5.1.4</ecNumber>
    </recommendedName>
</protein>
<dbReference type="PIRSF" id="PIRSF005378">
    <property type="entry name" value="RNA3'_term_phos_cycl_euk"/>
    <property type="match status" value="1"/>
</dbReference>
<keyword evidence="11" id="KW-1185">Reference proteome</keyword>
<keyword evidence="7" id="KW-0067">ATP-binding</keyword>
<evidence type="ECO:0000256" key="3">
    <source>
        <dbReference type="ARBA" id="ARBA00022598"/>
    </source>
</evidence>
<dbReference type="InterPro" id="IPR036553">
    <property type="entry name" value="RPTC_insert"/>
</dbReference>
<sequence length="364" mass="37646">MAKVIDGSVLEGGGQILRNSVSLAALLTTPISIHNIRASRNPPGLKSQHAAGLQLAAEISAAQLKGATVASASVDFAPTRITTGRAYTGDAITAGATTLLLQVALPLLAFSRDPAPTSLTLLGGTNATQAPQADYAQRVLLPFCRRAFGVEADLHIARRGYYPRGGGRLDVLVRPVAGPLTPVTLLERGAVKRVGGIAHVAGVPRALAEQMAQGARDVLGTYPALEGVDIDIEYTRERNDNTSGAGSGVVLWAELEGGGIIGGSAVGKKGASAASKGEEAARELVKGLTNGGCVDEWLQDQVIIFMALAAGESSLNVGKDDLTLHTKTAIWVAEQLTEARFTVTTNDAGLHIVRCQGMGYTAPS</sequence>
<evidence type="ECO:0000313" key="11">
    <source>
        <dbReference type="Proteomes" id="UP000320762"/>
    </source>
</evidence>
<evidence type="ECO:0000256" key="6">
    <source>
        <dbReference type="PIRSR" id="PIRSR005378-1"/>
    </source>
</evidence>
<dbReference type="STRING" id="97359.A0A550C3Q6"/>
<dbReference type="PANTHER" id="PTHR11096">
    <property type="entry name" value="RNA 3' TERMINAL PHOSPHATE CYCLASE"/>
    <property type="match status" value="1"/>
</dbReference>
<dbReference type="Gene3D" id="3.65.10.20">
    <property type="entry name" value="RNA 3'-terminal phosphate cyclase domain"/>
    <property type="match status" value="1"/>
</dbReference>
<dbReference type="Proteomes" id="UP000320762">
    <property type="component" value="Unassembled WGS sequence"/>
</dbReference>
<dbReference type="EC" id="6.5.1.4" evidence="2"/>
<dbReference type="Pfam" id="PF01137">
    <property type="entry name" value="RTC"/>
    <property type="match status" value="1"/>
</dbReference>
<reference evidence="10 11" key="1">
    <citation type="journal article" date="2019" name="New Phytol.">
        <title>Comparative genomics reveals unique wood-decay strategies and fruiting body development in the Schizophyllaceae.</title>
        <authorList>
            <person name="Almasi E."/>
            <person name="Sahu N."/>
            <person name="Krizsan K."/>
            <person name="Balint B."/>
            <person name="Kovacs G.M."/>
            <person name="Kiss B."/>
            <person name="Cseklye J."/>
            <person name="Drula E."/>
            <person name="Henrissat B."/>
            <person name="Nagy I."/>
            <person name="Chovatia M."/>
            <person name="Adam C."/>
            <person name="LaButti K."/>
            <person name="Lipzen A."/>
            <person name="Riley R."/>
            <person name="Grigoriev I.V."/>
            <person name="Nagy L.G."/>
        </authorList>
    </citation>
    <scope>NUCLEOTIDE SEQUENCE [LARGE SCALE GENOMIC DNA]</scope>
    <source>
        <strain evidence="10 11">NL-1724</strain>
    </source>
</reference>
<evidence type="ECO:0000256" key="1">
    <source>
        <dbReference type="ARBA" id="ARBA00009206"/>
    </source>
</evidence>
<evidence type="ECO:0000256" key="5">
    <source>
        <dbReference type="ARBA" id="ARBA00024481"/>
    </source>
</evidence>
<feature type="domain" description="RNA 3'-terminal phosphate cyclase insert" evidence="9">
    <location>
        <begin position="186"/>
        <end position="286"/>
    </location>
</feature>
<comment type="caution">
    <text evidence="10">The sequence shown here is derived from an EMBL/GenBank/DDBJ whole genome shotgun (WGS) entry which is preliminary data.</text>
</comment>
<dbReference type="AlphaFoldDB" id="A0A550C3Q6"/>
<evidence type="ECO:0000313" key="10">
    <source>
        <dbReference type="EMBL" id="TRM59433.1"/>
    </source>
</evidence>
<dbReference type="InterPro" id="IPR023797">
    <property type="entry name" value="RNA3'_phos_cyclase_dom"/>
</dbReference>
<keyword evidence="3" id="KW-0436">Ligase</keyword>
<name>A0A550C3Q6_9AGAR</name>
<feature type="binding site" evidence="7">
    <location>
        <position position="102"/>
    </location>
    <ligand>
        <name>ATP</name>
        <dbReference type="ChEBI" id="CHEBI:30616"/>
    </ligand>
</feature>
<gene>
    <name evidence="10" type="ORF">BD626DRAFT_408982</name>
</gene>
<dbReference type="InterPro" id="IPR020719">
    <property type="entry name" value="RNA3'_term_phos_cycl-like_CS"/>
</dbReference>
<dbReference type="InterPro" id="IPR013792">
    <property type="entry name" value="RNA3'P_cycl/enolpyr_Trfase_a/b"/>
</dbReference>
<comment type="similarity">
    <text evidence="1">Belongs to the RNA 3'-terminal cyclase family. Type 1 subfamily.</text>
</comment>
<dbReference type="Pfam" id="PF05189">
    <property type="entry name" value="RTC_insert"/>
    <property type="match status" value="1"/>
</dbReference>
<dbReference type="EMBL" id="VDMD01000028">
    <property type="protein sequence ID" value="TRM59433.1"/>
    <property type="molecule type" value="Genomic_DNA"/>
</dbReference>
<dbReference type="GO" id="GO:0006396">
    <property type="term" value="P:RNA processing"/>
    <property type="evidence" value="ECO:0007669"/>
    <property type="project" value="InterPro"/>
</dbReference>
<evidence type="ECO:0000256" key="4">
    <source>
        <dbReference type="ARBA" id="ARBA00022741"/>
    </source>
</evidence>
<dbReference type="Gene3D" id="3.30.360.20">
    <property type="entry name" value="RNA 3'-terminal phosphate cyclase, insert domain"/>
    <property type="match status" value="1"/>
</dbReference>
<keyword evidence="4 7" id="KW-0547">Nucleotide-binding</keyword>
<proteinExistence type="inferred from homology"/>
<evidence type="ECO:0000259" key="8">
    <source>
        <dbReference type="Pfam" id="PF01137"/>
    </source>
</evidence>
<dbReference type="InterPro" id="IPR000228">
    <property type="entry name" value="RNA3'_term_phos_cyc"/>
</dbReference>
<comment type="catalytic activity">
    <reaction evidence="5">
        <text>a 3'-end 3'-phospho-ribonucleotide-RNA + ATP = a 3'-end 2',3'-cyclophospho-ribonucleotide-RNA + AMP + diphosphate</text>
        <dbReference type="Rhea" id="RHEA:23976"/>
        <dbReference type="Rhea" id="RHEA-COMP:10463"/>
        <dbReference type="Rhea" id="RHEA-COMP:10464"/>
        <dbReference type="ChEBI" id="CHEBI:30616"/>
        <dbReference type="ChEBI" id="CHEBI:33019"/>
        <dbReference type="ChEBI" id="CHEBI:83062"/>
        <dbReference type="ChEBI" id="CHEBI:83064"/>
        <dbReference type="ChEBI" id="CHEBI:456215"/>
        <dbReference type="EC" id="6.5.1.4"/>
    </reaction>
</comment>
<dbReference type="PANTHER" id="PTHR11096:SF0">
    <property type="entry name" value="RNA 3'-TERMINAL PHOSPHATE CYCLASE"/>
    <property type="match status" value="1"/>
</dbReference>
<dbReference type="InterPro" id="IPR013791">
    <property type="entry name" value="RNA3'-term_phos_cycl_insert"/>
</dbReference>
<dbReference type="NCBIfam" id="TIGR03399">
    <property type="entry name" value="RNA_3prim_cycl"/>
    <property type="match status" value="1"/>
</dbReference>